<dbReference type="Pfam" id="PF08547">
    <property type="entry name" value="CIA30"/>
    <property type="match status" value="1"/>
</dbReference>
<feature type="domain" description="NADH:ubiquinone oxidoreductase intermediate-associated protein 30" evidence="2">
    <location>
        <begin position="4"/>
        <end position="154"/>
    </location>
</feature>
<accession>A0A1I1QT31</accession>
<dbReference type="STRING" id="870482.SAMN04487987_106142"/>
<protein>
    <submittedName>
        <fullName evidence="3">Complex I intermediate-associated protein 30 (CIA30)</fullName>
    </submittedName>
</protein>
<sequence>MTLINFTAESDSSNWKTVDDNVMGGKSEGAFKINANRNGLFYGEVSLENNGGFSMVKYPLKTLKTADYSKFCISLKGDGKTYQFRVKTFKSDKHAYIYPFKTTTGWETIEIPFKDMYANLRGKKLELPNFEGNQIEMLAFLIGNKKAEAFNLEIDSISLK</sequence>
<evidence type="ECO:0000259" key="2">
    <source>
        <dbReference type="Pfam" id="PF08547"/>
    </source>
</evidence>
<dbReference type="InterPro" id="IPR013857">
    <property type="entry name" value="NADH-UbQ_OxRdtase-assoc_prot30"/>
</dbReference>
<gene>
    <name evidence="3" type="ORF">SAMN04487987_106142</name>
</gene>
<comment type="similarity">
    <text evidence="1">Belongs to the CIA30 family.</text>
</comment>
<dbReference type="Proteomes" id="UP000199439">
    <property type="component" value="Unassembled WGS sequence"/>
</dbReference>
<dbReference type="Gene3D" id="2.60.120.430">
    <property type="entry name" value="Galactose-binding lectin"/>
    <property type="match status" value="1"/>
</dbReference>
<dbReference type="InterPro" id="IPR008979">
    <property type="entry name" value="Galactose-bd-like_sf"/>
</dbReference>
<reference evidence="4" key="1">
    <citation type="submission" date="2016-10" db="EMBL/GenBank/DDBJ databases">
        <authorList>
            <person name="Varghese N."/>
            <person name="Submissions S."/>
        </authorList>
    </citation>
    <scope>NUCLEOTIDE SEQUENCE [LARGE SCALE GENOMIC DNA]</scope>
    <source>
        <strain evidence="4">DSM 25730</strain>
    </source>
</reference>
<dbReference type="EMBL" id="FOMI01000006">
    <property type="protein sequence ID" value="SFD21200.1"/>
    <property type="molecule type" value="Genomic_DNA"/>
</dbReference>
<dbReference type="RefSeq" id="WP_092851909.1">
    <property type="nucleotide sequence ID" value="NZ_FOMI01000006.1"/>
</dbReference>
<dbReference type="InterPro" id="IPR039131">
    <property type="entry name" value="NDUFAF1"/>
</dbReference>
<dbReference type="SUPFAM" id="SSF49785">
    <property type="entry name" value="Galactose-binding domain-like"/>
    <property type="match status" value="1"/>
</dbReference>
<organism evidence="3 4">
    <name type="scientific">Algibacter pectinivorans</name>
    <dbReference type="NCBI Taxonomy" id="870482"/>
    <lineage>
        <taxon>Bacteria</taxon>
        <taxon>Pseudomonadati</taxon>
        <taxon>Bacteroidota</taxon>
        <taxon>Flavobacteriia</taxon>
        <taxon>Flavobacteriales</taxon>
        <taxon>Flavobacteriaceae</taxon>
        <taxon>Algibacter</taxon>
    </lineage>
</organism>
<proteinExistence type="inferred from homology"/>
<evidence type="ECO:0000313" key="3">
    <source>
        <dbReference type="EMBL" id="SFD21200.1"/>
    </source>
</evidence>
<dbReference type="AlphaFoldDB" id="A0A1I1QT31"/>
<dbReference type="PANTHER" id="PTHR13194">
    <property type="entry name" value="COMPLEX I INTERMEDIATE-ASSOCIATED PROTEIN 30"/>
    <property type="match status" value="1"/>
</dbReference>
<dbReference type="OrthoDB" id="442188at2"/>
<name>A0A1I1QT31_9FLAO</name>
<dbReference type="PANTHER" id="PTHR13194:SF19">
    <property type="entry name" value="NAD(P)-BINDING ROSSMANN-FOLD SUPERFAMILY PROTEIN"/>
    <property type="match status" value="1"/>
</dbReference>
<keyword evidence="4" id="KW-1185">Reference proteome</keyword>
<evidence type="ECO:0000256" key="1">
    <source>
        <dbReference type="ARBA" id="ARBA00007884"/>
    </source>
</evidence>
<evidence type="ECO:0000313" key="4">
    <source>
        <dbReference type="Proteomes" id="UP000199439"/>
    </source>
</evidence>